<dbReference type="Pfam" id="PF01435">
    <property type="entry name" value="Peptidase_M48"/>
    <property type="match status" value="1"/>
</dbReference>
<feature type="transmembrane region" description="Helical" evidence="7">
    <location>
        <begin position="226"/>
        <end position="245"/>
    </location>
</feature>
<keyword evidence="5 6" id="KW-0482">Metalloprotease</keyword>
<keyword evidence="10" id="KW-1185">Reference proteome</keyword>
<name>A0A4R4X8G1_9ACTN</name>
<sequence length="265" mass="27905">MFILGVLAFTWIGQFPLVASEGAWSPTVLRSDSPVPPGPAIVSGALVALAVLSLLLASARRARALLIVRRSCRDLTAVGGLVVLDDDRPEAFITPRPAGRIIVTTGLLRRLNPQGLRVLLAHETSHLTHHHTWWTLTADLAAAVNPLLRPAARAVATAVERWADEDAARSVGDRRLVAATLVRVAQLQSRYAGSTVAATAGPAATGGDIVARVRALLAPPPRRRPLVVTALIVGLLAGLLPAAAVQHTGEGLFEHAAQPQVVRHA</sequence>
<keyword evidence="2" id="KW-0479">Metal-binding</keyword>
<evidence type="ECO:0000256" key="4">
    <source>
        <dbReference type="ARBA" id="ARBA00022833"/>
    </source>
</evidence>
<evidence type="ECO:0000256" key="2">
    <source>
        <dbReference type="ARBA" id="ARBA00022723"/>
    </source>
</evidence>
<evidence type="ECO:0000256" key="3">
    <source>
        <dbReference type="ARBA" id="ARBA00022801"/>
    </source>
</evidence>
<evidence type="ECO:0000256" key="6">
    <source>
        <dbReference type="RuleBase" id="RU003983"/>
    </source>
</evidence>
<evidence type="ECO:0000256" key="7">
    <source>
        <dbReference type="SAM" id="Phobius"/>
    </source>
</evidence>
<protein>
    <submittedName>
        <fullName evidence="9">M56 family peptidase</fullName>
    </submittedName>
</protein>
<keyword evidence="3 6" id="KW-0378">Hydrolase</keyword>
<comment type="cofactor">
    <cofactor evidence="6">
        <name>Zn(2+)</name>
        <dbReference type="ChEBI" id="CHEBI:29105"/>
    </cofactor>
    <text evidence="6">Binds 1 zinc ion per subunit.</text>
</comment>
<dbReference type="PANTHER" id="PTHR34978:SF3">
    <property type="entry name" value="SLR0241 PROTEIN"/>
    <property type="match status" value="1"/>
</dbReference>
<keyword evidence="7" id="KW-0812">Transmembrane</keyword>
<evidence type="ECO:0000313" key="9">
    <source>
        <dbReference type="EMBL" id="TDD26773.1"/>
    </source>
</evidence>
<dbReference type="EMBL" id="SMKR01000043">
    <property type="protein sequence ID" value="TDD26773.1"/>
    <property type="molecule type" value="Genomic_DNA"/>
</dbReference>
<dbReference type="GO" id="GO:0004222">
    <property type="term" value="F:metalloendopeptidase activity"/>
    <property type="evidence" value="ECO:0007669"/>
    <property type="project" value="InterPro"/>
</dbReference>
<keyword evidence="4 6" id="KW-0862">Zinc</keyword>
<gene>
    <name evidence="9" type="ORF">E1218_12485</name>
</gene>
<organism evidence="9 10">
    <name type="scientific">Kribbella turkmenica</name>
    <dbReference type="NCBI Taxonomy" id="2530375"/>
    <lineage>
        <taxon>Bacteria</taxon>
        <taxon>Bacillati</taxon>
        <taxon>Actinomycetota</taxon>
        <taxon>Actinomycetes</taxon>
        <taxon>Propionibacteriales</taxon>
        <taxon>Kribbellaceae</taxon>
        <taxon>Kribbella</taxon>
    </lineage>
</organism>
<keyword evidence="1 6" id="KW-0645">Protease</keyword>
<dbReference type="CDD" id="cd07326">
    <property type="entry name" value="M56_BlaR1_MecR1_like"/>
    <property type="match status" value="1"/>
</dbReference>
<feature type="transmembrane region" description="Helical" evidence="7">
    <location>
        <begin position="40"/>
        <end position="59"/>
    </location>
</feature>
<keyword evidence="7" id="KW-0472">Membrane</keyword>
<keyword evidence="7" id="KW-1133">Transmembrane helix</keyword>
<dbReference type="OrthoDB" id="3541294at2"/>
<dbReference type="InterPro" id="IPR052173">
    <property type="entry name" value="Beta-lactam_resp_regulator"/>
</dbReference>
<evidence type="ECO:0000256" key="1">
    <source>
        <dbReference type="ARBA" id="ARBA00022670"/>
    </source>
</evidence>
<dbReference type="PANTHER" id="PTHR34978">
    <property type="entry name" value="POSSIBLE SENSOR-TRANSDUCER PROTEIN BLAR"/>
    <property type="match status" value="1"/>
</dbReference>
<dbReference type="GO" id="GO:0046872">
    <property type="term" value="F:metal ion binding"/>
    <property type="evidence" value="ECO:0007669"/>
    <property type="project" value="UniProtKB-KW"/>
</dbReference>
<dbReference type="Gene3D" id="3.30.2010.10">
    <property type="entry name" value="Metalloproteases ('zincins'), catalytic domain"/>
    <property type="match status" value="1"/>
</dbReference>
<reference evidence="9 10" key="1">
    <citation type="submission" date="2019-02" db="EMBL/GenBank/DDBJ databases">
        <title>Draft genome sequences of novel Actinobacteria.</title>
        <authorList>
            <person name="Sahin N."/>
            <person name="Ay H."/>
            <person name="Saygin H."/>
        </authorList>
    </citation>
    <scope>NUCLEOTIDE SEQUENCE [LARGE SCALE GENOMIC DNA]</scope>
    <source>
        <strain evidence="9 10">16K104</strain>
    </source>
</reference>
<dbReference type="InterPro" id="IPR001915">
    <property type="entry name" value="Peptidase_M48"/>
</dbReference>
<comment type="caution">
    <text evidence="9">The sequence shown here is derived from an EMBL/GenBank/DDBJ whole genome shotgun (WGS) entry which is preliminary data.</text>
</comment>
<dbReference type="GO" id="GO:0006508">
    <property type="term" value="P:proteolysis"/>
    <property type="evidence" value="ECO:0007669"/>
    <property type="project" value="UniProtKB-KW"/>
</dbReference>
<evidence type="ECO:0000256" key="5">
    <source>
        <dbReference type="ARBA" id="ARBA00023049"/>
    </source>
</evidence>
<proteinExistence type="inferred from homology"/>
<evidence type="ECO:0000259" key="8">
    <source>
        <dbReference type="Pfam" id="PF01435"/>
    </source>
</evidence>
<dbReference type="Proteomes" id="UP000295172">
    <property type="component" value="Unassembled WGS sequence"/>
</dbReference>
<comment type="similarity">
    <text evidence="6">Belongs to the peptidase M48 family.</text>
</comment>
<feature type="domain" description="Peptidase M48" evidence="8">
    <location>
        <begin position="82"/>
        <end position="137"/>
    </location>
</feature>
<accession>A0A4R4X8G1</accession>
<evidence type="ECO:0000313" key="10">
    <source>
        <dbReference type="Proteomes" id="UP000295172"/>
    </source>
</evidence>
<dbReference type="AlphaFoldDB" id="A0A4R4X8G1"/>